<dbReference type="PANTHER" id="PTHR24302">
    <property type="entry name" value="CYTOCHROME P450 FAMILY 3"/>
    <property type="match status" value="1"/>
</dbReference>
<evidence type="ECO:0000256" key="4">
    <source>
        <dbReference type="ARBA" id="ARBA00023002"/>
    </source>
</evidence>
<dbReference type="InterPro" id="IPR001128">
    <property type="entry name" value="Cyt_P450"/>
</dbReference>
<comment type="similarity">
    <text evidence="1">Belongs to the cytochrome P450 family.</text>
</comment>
<protein>
    <submittedName>
        <fullName evidence="7">Cytochrome P450</fullName>
    </submittedName>
</protein>
<accession>A0A2S7MZT1</accession>
<dbReference type="OrthoDB" id="9764248at2"/>
<evidence type="ECO:0000256" key="5">
    <source>
        <dbReference type="ARBA" id="ARBA00023004"/>
    </source>
</evidence>
<evidence type="ECO:0000313" key="7">
    <source>
        <dbReference type="EMBL" id="PQD95263.1"/>
    </source>
</evidence>
<comment type="cofactor">
    <cofactor evidence="6">
        <name>heme</name>
        <dbReference type="ChEBI" id="CHEBI:30413"/>
    </cofactor>
</comment>
<gene>
    <name evidence="7" type="ORF">CYL18_10820</name>
</gene>
<dbReference type="InterPro" id="IPR036396">
    <property type="entry name" value="Cyt_P450_sf"/>
</dbReference>
<dbReference type="SUPFAM" id="SSF48264">
    <property type="entry name" value="Cytochrome P450"/>
    <property type="match status" value="1"/>
</dbReference>
<evidence type="ECO:0000256" key="6">
    <source>
        <dbReference type="PIRSR" id="PIRSR602401-1"/>
    </source>
</evidence>
<dbReference type="InterPro" id="IPR050705">
    <property type="entry name" value="Cytochrome_P450_3A"/>
</dbReference>
<keyword evidence="8" id="KW-1185">Reference proteome</keyword>
<dbReference type="CDD" id="cd11067">
    <property type="entry name" value="CYP152"/>
    <property type="match status" value="1"/>
</dbReference>
<organism evidence="7 8">
    <name type="scientific">Pradoshia eiseniae</name>
    <dbReference type="NCBI Taxonomy" id="2064768"/>
    <lineage>
        <taxon>Bacteria</taxon>
        <taxon>Bacillati</taxon>
        <taxon>Bacillota</taxon>
        <taxon>Bacilli</taxon>
        <taxon>Bacillales</taxon>
        <taxon>Bacillaceae</taxon>
        <taxon>Pradoshia</taxon>
    </lineage>
</organism>
<dbReference type="AlphaFoldDB" id="A0A2S7MZT1"/>
<keyword evidence="3 6" id="KW-0479">Metal-binding</keyword>
<evidence type="ECO:0000256" key="3">
    <source>
        <dbReference type="ARBA" id="ARBA00022723"/>
    </source>
</evidence>
<dbReference type="Gene3D" id="1.10.630.10">
    <property type="entry name" value="Cytochrome P450"/>
    <property type="match status" value="1"/>
</dbReference>
<evidence type="ECO:0000256" key="2">
    <source>
        <dbReference type="ARBA" id="ARBA00022617"/>
    </source>
</evidence>
<sequence>MLKGKNIPKERTIDQTFALLAEGYNYLPNRTYRENSNIVQTRLLGQKIICISGEEAARAFYDEGRFIRKTAIPKRIQKALFGEHGVQVLDDEEHKHRKGMFMSIMTHESLERLEKITKREWRAAAGNWTKEEEIVLLEEAKVTLCRIACEWAGVPLYEDETRERARQLFDLVDSIGGVGPRYQRGRKARKQTEKWVADLIRQVRDGRLSPAEDTALSIIANHVQLDGELLEPDVAAVEVINIIRPTVAIAYFIVFGALALHEHPSVRERLREEDGTYSKMVVQEIRRYYPFAPMLGARVRADFLWEGYAFKKGTLVLLDLYGTNHHPDLWEKPDEFNPDRFKNWKKSPFDFIPQGGGDYDKGHRCAGEWATVKVMQVFMELLAKELEYEVCDQDLSYSMVRIPTYPESGFRMRVLNLKPKAISQFAEDIQK</sequence>
<keyword evidence="5 6" id="KW-0408">Iron</keyword>
<dbReference type="Proteomes" id="UP000239663">
    <property type="component" value="Unassembled WGS sequence"/>
</dbReference>
<dbReference type="GO" id="GO:0005506">
    <property type="term" value="F:iron ion binding"/>
    <property type="evidence" value="ECO:0007669"/>
    <property type="project" value="InterPro"/>
</dbReference>
<feature type="binding site" description="axial binding residue" evidence="6">
    <location>
        <position position="365"/>
    </location>
    <ligand>
        <name>heme</name>
        <dbReference type="ChEBI" id="CHEBI:30413"/>
    </ligand>
    <ligandPart>
        <name>Fe</name>
        <dbReference type="ChEBI" id="CHEBI:18248"/>
    </ligandPart>
</feature>
<dbReference type="InterPro" id="IPR002401">
    <property type="entry name" value="Cyt_P450_E_grp-I"/>
</dbReference>
<dbReference type="EMBL" id="PKOZ01000005">
    <property type="protein sequence ID" value="PQD95263.1"/>
    <property type="molecule type" value="Genomic_DNA"/>
</dbReference>
<keyword evidence="2 6" id="KW-0349">Heme</keyword>
<dbReference type="GO" id="GO:0004497">
    <property type="term" value="F:monooxygenase activity"/>
    <property type="evidence" value="ECO:0007669"/>
    <property type="project" value="InterPro"/>
</dbReference>
<dbReference type="GO" id="GO:0020037">
    <property type="term" value="F:heme binding"/>
    <property type="evidence" value="ECO:0007669"/>
    <property type="project" value="InterPro"/>
</dbReference>
<proteinExistence type="inferred from homology"/>
<evidence type="ECO:0000256" key="1">
    <source>
        <dbReference type="ARBA" id="ARBA00010617"/>
    </source>
</evidence>
<dbReference type="GO" id="GO:0016705">
    <property type="term" value="F:oxidoreductase activity, acting on paired donors, with incorporation or reduction of molecular oxygen"/>
    <property type="evidence" value="ECO:0007669"/>
    <property type="project" value="InterPro"/>
</dbReference>
<evidence type="ECO:0000313" key="8">
    <source>
        <dbReference type="Proteomes" id="UP000239663"/>
    </source>
</evidence>
<dbReference type="RefSeq" id="WP_104849522.1">
    <property type="nucleotide sequence ID" value="NZ_PKOZ01000005.1"/>
</dbReference>
<keyword evidence="4" id="KW-0560">Oxidoreductase</keyword>
<dbReference type="PANTHER" id="PTHR24302:SF15">
    <property type="entry name" value="FATTY-ACID PEROXYGENASE"/>
    <property type="match status" value="1"/>
</dbReference>
<dbReference type="Pfam" id="PF00067">
    <property type="entry name" value="p450"/>
    <property type="match status" value="1"/>
</dbReference>
<comment type="caution">
    <text evidence="7">The sequence shown here is derived from an EMBL/GenBank/DDBJ whole genome shotgun (WGS) entry which is preliminary data.</text>
</comment>
<reference evidence="7 8" key="1">
    <citation type="submission" date="2017-12" db="EMBL/GenBank/DDBJ databases">
        <title>Taxonomic description and draft genome of Pradoshia cofamensis Gen. nov., sp. nov., a thermotolerant bacillale isolated from anterior gut of earthworm Eisenia fetida.</title>
        <authorList>
            <person name="Saha T."/>
            <person name="Chakraborty R."/>
        </authorList>
    </citation>
    <scope>NUCLEOTIDE SEQUENCE [LARGE SCALE GENOMIC DNA]</scope>
    <source>
        <strain evidence="7 8">EAG3</strain>
    </source>
</reference>
<name>A0A2S7MZT1_9BACI</name>
<dbReference type="PRINTS" id="PR00463">
    <property type="entry name" value="EP450I"/>
</dbReference>